<evidence type="ECO:0000313" key="1">
    <source>
        <dbReference type="EMBL" id="PIT95308.1"/>
    </source>
</evidence>
<name>A0A2M6WR62_9BACT</name>
<dbReference type="EMBL" id="PFAQ01000007">
    <property type="protein sequence ID" value="PIT95308.1"/>
    <property type="molecule type" value="Genomic_DNA"/>
</dbReference>
<proteinExistence type="predicted"/>
<comment type="caution">
    <text evidence="1">The sequence shown here is derived from an EMBL/GenBank/DDBJ whole genome shotgun (WGS) entry which is preliminary data.</text>
</comment>
<organism evidence="1 2">
    <name type="scientific">Candidatus Falkowbacteria bacterium CG10_big_fil_rev_8_21_14_0_10_39_9</name>
    <dbReference type="NCBI Taxonomy" id="1974566"/>
    <lineage>
        <taxon>Bacteria</taxon>
        <taxon>Candidatus Falkowiibacteriota</taxon>
    </lineage>
</organism>
<evidence type="ECO:0000313" key="2">
    <source>
        <dbReference type="Proteomes" id="UP000228900"/>
    </source>
</evidence>
<reference evidence="2" key="1">
    <citation type="submission" date="2017-09" db="EMBL/GenBank/DDBJ databases">
        <title>Depth-based differentiation of microbial function through sediment-hosted aquifers and enrichment of novel symbionts in the deep terrestrial subsurface.</title>
        <authorList>
            <person name="Probst A.J."/>
            <person name="Ladd B."/>
            <person name="Jarett J.K."/>
            <person name="Geller-Mcgrath D.E."/>
            <person name="Sieber C.M.K."/>
            <person name="Emerson J.B."/>
            <person name="Anantharaman K."/>
            <person name="Thomas B.C."/>
            <person name="Malmstrom R."/>
            <person name="Stieglmeier M."/>
            <person name="Klingl A."/>
            <person name="Woyke T."/>
            <person name="Ryan C.M."/>
            <person name="Banfield J.F."/>
        </authorList>
    </citation>
    <scope>NUCLEOTIDE SEQUENCE [LARGE SCALE GENOMIC DNA]</scope>
</reference>
<accession>A0A2M6WR62</accession>
<sequence>MTNNLDKLKLKLEHKFKAVFGIPKNQIAFPFFVAIHDYIDFIEKDEYLRGLIYGLGVFKSCSPKNLLIQRGRAIDDMNNVFRGRKMPNILISFFNLYAVYLGIKDLDRTPTKTDTHENRLKIVKQLENVRDGIRFANKGYLWTHRSKYYGWVRIVYNELLSLIEVDRQAQKIKGIREAKKAEKIKEFKQPEIIGKPAEIKATPGTNLAIKYDYDLANKLAWFKFNGKEMEFKGKRSIVFHFFYMLSKINNNEYQTYHDFNEYLKANDLNIKIDSISFRQSIDNINKRVKDEIKDLKSLIKLKDKNNPKEVNRYQWKMEI</sequence>
<dbReference type="Proteomes" id="UP000228900">
    <property type="component" value="Unassembled WGS sequence"/>
</dbReference>
<gene>
    <name evidence="1" type="ORF">COT98_00325</name>
</gene>
<dbReference type="AlphaFoldDB" id="A0A2M6WR62"/>
<protein>
    <submittedName>
        <fullName evidence="1">Uncharacterized protein</fullName>
    </submittedName>
</protein>